<dbReference type="Proteomes" id="UP001642260">
    <property type="component" value="Unassembled WGS sequence"/>
</dbReference>
<reference evidence="2 3" key="1">
    <citation type="submission" date="2022-03" db="EMBL/GenBank/DDBJ databases">
        <authorList>
            <person name="Macdonald S."/>
            <person name="Ahmed S."/>
            <person name="Newling K."/>
        </authorList>
    </citation>
    <scope>NUCLEOTIDE SEQUENCE [LARGE SCALE GENOMIC DNA]</scope>
</reference>
<evidence type="ECO:0000259" key="1">
    <source>
        <dbReference type="Pfam" id="PF25104"/>
    </source>
</evidence>
<accession>A0ABC8JGU7</accession>
<name>A0ABC8JGU7_ERUVS</name>
<sequence length="714" mass="79998">MVATRSSKKLRASKISDPTLFRSLASSLASTQVSKQPLLKHLLCILSKLSSTQPINWDSCDVASHNWNLKSSGEQVESISFVDVCNLSDVLFMELDNSFESLFSTLRKKNAESCYTFASSEEERTELAILYLRCCLKIITLLFPNQDLVLKKAKTLVSVLSGLVSATYGGSSSFVFTHDESRRTFLCTGLEVFIDEVMVNNSIRDLLFLVDPAFSSCILFSKHDWAGVVEMVSAHFILSVSDEKMNEMYVERLYWKQVSPVRPPQLTMSAATSLLLDPTMFSPPRMVHAYVVLLVSDAISSCCVKGLDLQLFDRCIDAFHKSVVLYTLYMIKEENNSSGKVGRSMSSSRMRVTHLLLPSTLEKVNEVTLKLNASWGSYQSNNAKRENDELVACSVAYAKESLSVFESSYPNSMLAQILSVLGCVIRRASSDNVMDSVLQKYSASGVEDLYLLASILKLMSCSLLQAIRVLQHRSEDVGDVRTCKEYKAIMDVVQRFEKFSVHLPGQSFLHDKMESHPHVHTKSKWMLMHFSGLLSVSFALKVDFLMKGSIFGLVVSLYLFIIEGGDVKALGHSESPSPSIPSSDYLEASGKAEETAVDRKLSEAVALRYQKIRTSYLGKLSEAKDAENGSDSEVGVEENSCNGEEFLWCMAGKGNLRSSDVEELADFVVCDPGKDYADWLKGRERFRSQKLRKIDLQRWKKKQKAWRKNKRKNA</sequence>
<gene>
    <name evidence="2" type="ORF">ERUC_LOCUS8118</name>
</gene>
<evidence type="ECO:0000313" key="2">
    <source>
        <dbReference type="EMBL" id="CAH8318077.1"/>
    </source>
</evidence>
<dbReference type="PANTHER" id="PTHR36786:SF1">
    <property type="entry name" value="2-ISOPROPYLMALATE SYNTHASE"/>
    <property type="match status" value="1"/>
</dbReference>
<dbReference type="EMBL" id="CAKOAT010086265">
    <property type="protein sequence ID" value="CAH8318077.1"/>
    <property type="molecule type" value="Genomic_DNA"/>
</dbReference>
<proteinExistence type="predicted"/>
<dbReference type="InterPro" id="IPR056714">
    <property type="entry name" value="DUF7812"/>
</dbReference>
<keyword evidence="3" id="KW-1185">Reference proteome</keyword>
<dbReference type="AlphaFoldDB" id="A0ABC8JGU7"/>
<dbReference type="Pfam" id="PF25104">
    <property type="entry name" value="DUF7812"/>
    <property type="match status" value="1"/>
</dbReference>
<evidence type="ECO:0000313" key="3">
    <source>
        <dbReference type="Proteomes" id="UP001642260"/>
    </source>
</evidence>
<comment type="caution">
    <text evidence="2">The sequence shown here is derived from an EMBL/GenBank/DDBJ whole genome shotgun (WGS) entry which is preliminary data.</text>
</comment>
<organism evidence="2 3">
    <name type="scientific">Eruca vesicaria subsp. sativa</name>
    <name type="common">Garden rocket</name>
    <name type="synonym">Eruca sativa</name>
    <dbReference type="NCBI Taxonomy" id="29727"/>
    <lineage>
        <taxon>Eukaryota</taxon>
        <taxon>Viridiplantae</taxon>
        <taxon>Streptophyta</taxon>
        <taxon>Embryophyta</taxon>
        <taxon>Tracheophyta</taxon>
        <taxon>Spermatophyta</taxon>
        <taxon>Magnoliopsida</taxon>
        <taxon>eudicotyledons</taxon>
        <taxon>Gunneridae</taxon>
        <taxon>Pentapetalae</taxon>
        <taxon>rosids</taxon>
        <taxon>malvids</taxon>
        <taxon>Brassicales</taxon>
        <taxon>Brassicaceae</taxon>
        <taxon>Brassiceae</taxon>
        <taxon>Eruca</taxon>
    </lineage>
</organism>
<protein>
    <recommendedName>
        <fullName evidence="1">DUF7812 domain-containing protein</fullName>
    </recommendedName>
</protein>
<dbReference type="PANTHER" id="PTHR36786">
    <property type="entry name" value="2-ISOPROPYLMALATE SYNTHASE"/>
    <property type="match status" value="1"/>
</dbReference>
<feature type="domain" description="DUF7812" evidence="1">
    <location>
        <begin position="130"/>
        <end position="570"/>
    </location>
</feature>